<keyword evidence="6 13" id="KW-0812">Transmembrane</keyword>
<dbReference type="InterPro" id="IPR044537">
    <property type="entry name" value="Rip2-like"/>
</dbReference>
<dbReference type="PANTHER" id="PTHR35864:SF1">
    <property type="entry name" value="ZINC METALLOPROTEASE YWHC-RELATED"/>
    <property type="match status" value="1"/>
</dbReference>
<keyword evidence="8" id="KW-0378">Hydrolase</keyword>
<evidence type="ECO:0000256" key="8">
    <source>
        <dbReference type="ARBA" id="ARBA00022801"/>
    </source>
</evidence>
<comment type="similarity">
    <text evidence="3">Belongs to the peptidase M50B family.</text>
</comment>
<evidence type="ECO:0000256" key="4">
    <source>
        <dbReference type="ARBA" id="ARBA00022475"/>
    </source>
</evidence>
<name>A0A1H8TKY3_9ACTN</name>
<dbReference type="GO" id="GO:0006508">
    <property type="term" value="P:proteolysis"/>
    <property type="evidence" value="ECO:0007669"/>
    <property type="project" value="UniProtKB-KW"/>
</dbReference>
<evidence type="ECO:0000313" key="15">
    <source>
        <dbReference type="EMBL" id="SEO91234.1"/>
    </source>
</evidence>
<protein>
    <submittedName>
        <fullName evidence="15">Zn-dependent protease (Includes SpoIVFB)</fullName>
    </submittedName>
</protein>
<dbReference type="Pfam" id="PF02163">
    <property type="entry name" value="Peptidase_M50"/>
    <property type="match status" value="1"/>
</dbReference>
<evidence type="ECO:0000256" key="13">
    <source>
        <dbReference type="SAM" id="Phobius"/>
    </source>
</evidence>
<evidence type="ECO:0000256" key="10">
    <source>
        <dbReference type="ARBA" id="ARBA00022989"/>
    </source>
</evidence>
<evidence type="ECO:0000256" key="11">
    <source>
        <dbReference type="ARBA" id="ARBA00023049"/>
    </source>
</evidence>
<dbReference type="CDD" id="cd06158">
    <property type="entry name" value="S2P-M50_like_1"/>
    <property type="match status" value="1"/>
</dbReference>
<evidence type="ECO:0000256" key="12">
    <source>
        <dbReference type="ARBA" id="ARBA00023136"/>
    </source>
</evidence>
<keyword evidence="7" id="KW-0479">Metal-binding</keyword>
<evidence type="ECO:0000256" key="6">
    <source>
        <dbReference type="ARBA" id="ARBA00022692"/>
    </source>
</evidence>
<dbReference type="GO" id="GO:0046872">
    <property type="term" value="F:metal ion binding"/>
    <property type="evidence" value="ECO:0007669"/>
    <property type="project" value="UniProtKB-KW"/>
</dbReference>
<evidence type="ECO:0000256" key="3">
    <source>
        <dbReference type="ARBA" id="ARBA00007931"/>
    </source>
</evidence>
<dbReference type="PANTHER" id="PTHR35864">
    <property type="entry name" value="ZINC METALLOPROTEASE MJ0611-RELATED"/>
    <property type="match status" value="1"/>
</dbReference>
<feature type="transmembrane region" description="Helical" evidence="13">
    <location>
        <begin position="134"/>
        <end position="159"/>
    </location>
</feature>
<accession>A0A1H8TKY3</accession>
<keyword evidence="5 15" id="KW-0645">Protease</keyword>
<dbReference type="OrthoDB" id="9800627at2"/>
<keyword evidence="10 13" id="KW-1133">Transmembrane helix</keyword>
<feature type="domain" description="Peptidase M50" evidence="14">
    <location>
        <begin position="13"/>
        <end position="197"/>
    </location>
</feature>
<evidence type="ECO:0000256" key="9">
    <source>
        <dbReference type="ARBA" id="ARBA00022833"/>
    </source>
</evidence>
<comment type="cofactor">
    <cofactor evidence="1">
        <name>Zn(2+)</name>
        <dbReference type="ChEBI" id="CHEBI:29105"/>
    </cofactor>
</comment>
<keyword evidence="9" id="KW-0862">Zinc</keyword>
<proteinExistence type="inferred from homology"/>
<organism evidence="15 16">
    <name type="scientific">Denitrobacterium detoxificans</name>
    <dbReference type="NCBI Taxonomy" id="79604"/>
    <lineage>
        <taxon>Bacteria</taxon>
        <taxon>Bacillati</taxon>
        <taxon>Actinomycetota</taxon>
        <taxon>Coriobacteriia</taxon>
        <taxon>Eggerthellales</taxon>
        <taxon>Eggerthellaceae</taxon>
        <taxon>Denitrobacterium</taxon>
    </lineage>
</organism>
<dbReference type="AlphaFoldDB" id="A0A1H8TKY3"/>
<dbReference type="GO" id="GO:0005886">
    <property type="term" value="C:plasma membrane"/>
    <property type="evidence" value="ECO:0007669"/>
    <property type="project" value="UniProtKB-SubCell"/>
</dbReference>
<evidence type="ECO:0000259" key="14">
    <source>
        <dbReference type="Pfam" id="PF02163"/>
    </source>
</evidence>
<dbReference type="EMBL" id="FOEC01000011">
    <property type="protein sequence ID" value="SEO91234.1"/>
    <property type="molecule type" value="Genomic_DNA"/>
</dbReference>
<feature type="transmembrane region" description="Helical" evidence="13">
    <location>
        <begin position="55"/>
        <end position="73"/>
    </location>
</feature>
<dbReference type="InterPro" id="IPR008915">
    <property type="entry name" value="Peptidase_M50"/>
</dbReference>
<dbReference type="STRING" id="79604.AAY81_05320"/>
<keyword evidence="16" id="KW-1185">Reference proteome</keyword>
<dbReference type="Proteomes" id="UP000182975">
    <property type="component" value="Unassembled WGS sequence"/>
</dbReference>
<gene>
    <name evidence="15" type="ORF">SAMN02910314_01593</name>
</gene>
<evidence type="ECO:0000313" key="16">
    <source>
        <dbReference type="Proteomes" id="UP000182975"/>
    </source>
</evidence>
<keyword evidence="4" id="KW-1003">Cell membrane</keyword>
<keyword evidence="11" id="KW-0482">Metalloprotease</keyword>
<feature type="transmembrane region" description="Helical" evidence="13">
    <location>
        <begin position="94"/>
        <end position="119"/>
    </location>
</feature>
<feature type="transmembrane region" description="Helical" evidence="13">
    <location>
        <begin position="180"/>
        <end position="201"/>
    </location>
</feature>
<reference evidence="16" key="1">
    <citation type="submission" date="2016-10" db="EMBL/GenBank/DDBJ databases">
        <authorList>
            <person name="Varghese N."/>
        </authorList>
    </citation>
    <scope>NUCLEOTIDE SEQUENCE [LARGE SCALE GENOMIC DNA]</scope>
    <source>
        <strain evidence="16">DSM 21843</strain>
    </source>
</reference>
<comment type="subcellular location">
    <subcellularLocation>
        <location evidence="2">Cell membrane</location>
        <topology evidence="2">Multi-pass membrane protein</topology>
    </subcellularLocation>
</comment>
<evidence type="ECO:0000256" key="1">
    <source>
        <dbReference type="ARBA" id="ARBA00001947"/>
    </source>
</evidence>
<dbReference type="RefSeq" id="WP_143117379.1">
    <property type="nucleotide sequence ID" value="NZ_CP011402.1"/>
</dbReference>
<dbReference type="GO" id="GO:0008237">
    <property type="term" value="F:metallopeptidase activity"/>
    <property type="evidence" value="ECO:0007669"/>
    <property type="project" value="UniProtKB-KW"/>
</dbReference>
<evidence type="ECO:0000256" key="5">
    <source>
        <dbReference type="ARBA" id="ARBA00022670"/>
    </source>
</evidence>
<dbReference type="InterPro" id="IPR052348">
    <property type="entry name" value="Metallopeptidase_M50B"/>
</dbReference>
<evidence type="ECO:0000256" key="7">
    <source>
        <dbReference type="ARBA" id="ARBA00022723"/>
    </source>
</evidence>
<sequence length="228" mass="25380">MSTDMFAYYACSILAFVPAIVLHEVAHGFAAYKLGDPTAKNAGRLSVNPLRHIDPFGTVLLPAILMLANAPVFGYAKPVPYNPRYFKDKRKGDLIVGLAGPAANLLMALVGAMVAWLLYPLATTSLVNSNELFAYFYLLFLPYFTLINLYLMFFNLLPIPPLDGSSIFAFILPEKYLRQYYAVQQYAMPVLLILLFIVPYFSPINPISVYMNATAGNVANLLFPFRIS</sequence>
<evidence type="ECO:0000256" key="2">
    <source>
        <dbReference type="ARBA" id="ARBA00004651"/>
    </source>
</evidence>
<keyword evidence="12 13" id="KW-0472">Membrane</keyword>